<feature type="transmembrane region" description="Helical" evidence="1">
    <location>
        <begin position="20"/>
        <end position="39"/>
    </location>
</feature>
<feature type="non-terminal residue" evidence="2">
    <location>
        <position position="68"/>
    </location>
</feature>
<dbReference type="AlphaFoldDB" id="A0ABD0LE28"/>
<organism evidence="2 3">
    <name type="scientific">Batillaria attramentaria</name>
    <dbReference type="NCBI Taxonomy" id="370345"/>
    <lineage>
        <taxon>Eukaryota</taxon>
        <taxon>Metazoa</taxon>
        <taxon>Spiralia</taxon>
        <taxon>Lophotrochozoa</taxon>
        <taxon>Mollusca</taxon>
        <taxon>Gastropoda</taxon>
        <taxon>Caenogastropoda</taxon>
        <taxon>Sorbeoconcha</taxon>
        <taxon>Cerithioidea</taxon>
        <taxon>Batillariidae</taxon>
        <taxon>Batillaria</taxon>
    </lineage>
</organism>
<dbReference type="EMBL" id="JACVVK020000057">
    <property type="protein sequence ID" value="KAK7497572.1"/>
    <property type="molecule type" value="Genomic_DNA"/>
</dbReference>
<accession>A0ABD0LE28</accession>
<reference evidence="2 3" key="1">
    <citation type="journal article" date="2023" name="Sci. Data">
        <title>Genome assembly of the Korean intertidal mud-creeper Batillaria attramentaria.</title>
        <authorList>
            <person name="Patra A.K."/>
            <person name="Ho P.T."/>
            <person name="Jun S."/>
            <person name="Lee S.J."/>
            <person name="Kim Y."/>
            <person name="Won Y.J."/>
        </authorList>
    </citation>
    <scope>NUCLEOTIDE SEQUENCE [LARGE SCALE GENOMIC DNA]</scope>
    <source>
        <strain evidence="2">Wonlab-2016</strain>
    </source>
</reference>
<sequence length="68" mass="7418">MDKAEEVVASMTKYSLVTQIHVHGIPVMSVSAVTGALRVQRRHCHTARDAEGGYWEIRRGVGAGGKVR</sequence>
<evidence type="ECO:0000313" key="2">
    <source>
        <dbReference type="EMBL" id="KAK7497572.1"/>
    </source>
</evidence>
<keyword evidence="1" id="KW-1133">Transmembrane helix</keyword>
<name>A0ABD0LE28_9CAEN</name>
<protein>
    <submittedName>
        <fullName evidence="2">Uncharacterized protein</fullName>
    </submittedName>
</protein>
<keyword evidence="1" id="KW-0472">Membrane</keyword>
<proteinExistence type="predicted"/>
<gene>
    <name evidence="2" type="ORF">BaRGS_00011212</name>
</gene>
<dbReference type="Proteomes" id="UP001519460">
    <property type="component" value="Unassembled WGS sequence"/>
</dbReference>
<keyword evidence="3" id="KW-1185">Reference proteome</keyword>
<evidence type="ECO:0000256" key="1">
    <source>
        <dbReference type="SAM" id="Phobius"/>
    </source>
</evidence>
<evidence type="ECO:0000313" key="3">
    <source>
        <dbReference type="Proteomes" id="UP001519460"/>
    </source>
</evidence>
<comment type="caution">
    <text evidence="2">The sequence shown here is derived from an EMBL/GenBank/DDBJ whole genome shotgun (WGS) entry which is preliminary data.</text>
</comment>
<keyword evidence="1" id="KW-0812">Transmembrane</keyword>